<dbReference type="AlphaFoldDB" id="A0A101LZA5"/>
<name>A0A101LZA5_PICGL</name>
<organism evidence="2">
    <name type="scientific">Picea glauca</name>
    <name type="common">White spruce</name>
    <name type="synonym">Pinus glauca</name>
    <dbReference type="NCBI Taxonomy" id="3330"/>
    <lineage>
        <taxon>Eukaryota</taxon>
        <taxon>Viridiplantae</taxon>
        <taxon>Streptophyta</taxon>
        <taxon>Embryophyta</taxon>
        <taxon>Tracheophyta</taxon>
        <taxon>Spermatophyta</taxon>
        <taxon>Pinopsida</taxon>
        <taxon>Pinidae</taxon>
        <taxon>Conifers I</taxon>
        <taxon>Pinales</taxon>
        <taxon>Pinaceae</taxon>
        <taxon>Picea</taxon>
    </lineage>
</organism>
<gene>
    <name evidence="2" type="ORF">ABT39_MTgene5098</name>
</gene>
<feature type="chain" id="PRO_5007100181" description="Secreted protein" evidence="1">
    <location>
        <begin position="20"/>
        <end position="68"/>
    </location>
</feature>
<protein>
    <recommendedName>
        <fullName evidence="3">Secreted protein</fullName>
    </recommendedName>
</protein>
<reference evidence="2" key="1">
    <citation type="journal article" date="2015" name="Genome Biol. Evol.">
        <title>Organellar Genomes of White Spruce (Picea glauca): Assembly and Annotation.</title>
        <authorList>
            <person name="Jackman S.D."/>
            <person name="Warren R.L."/>
            <person name="Gibb E.A."/>
            <person name="Vandervalk B.P."/>
            <person name="Mohamadi H."/>
            <person name="Chu J."/>
            <person name="Raymond A."/>
            <person name="Pleasance S."/>
            <person name="Coope R."/>
            <person name="Wildung M.R."/>
            <person name="Ritland C.E."/>
            <person name="Bousquet J."/>
            <person name="Jones S.J."/>
            <person name="Bohlmann J."/>
            <person name="Birol I."/>
        </authorList>
    </citation>
    <scope>NUCLEOTIDE SEQUENCE [LARGE SCALE GENOMIC DNA]</scope>
    <source>
        <tissue evidence="2">Flushing bud</tissue>
    </source>
</reference>
<evidence type="ECO:0000256" key="1">
    <source>
        <dbReference type="SAM" id="SignalP"/>
    </source>
</evidence>
<feature type="signal peptide" evidence="1">
    <location>
        <begin position="1"/>
        <end position="19"/>
    </location>
</feature>
<dbReference type="EMBL" id="LKAM01000006">
    <property type="protein sequence ID" value="KUM48102.1"/>
    <property type="molecule type" value="Genomic_DNA"/>
</dbReference>
<evidence type="ECO:0008006" key="3">
    <source>
        <dbReference type="Google" id="ProtNLM"/>
    </source>
</evidence>
<comment type="caution">
    <text evidence="2">The sequence shown here is derived from an EMBL/GenBank/DDBJ whole genome shotgun (WGS) entry which is preliminary data.</text>
</comment>
<keyword evidence="1" id="KW-0732">Signal</keyword>
<sequence length="68" mass="7597">MCLVCFFMPYPLLSMAVSGSPPIGAPLALPERCPEKMNAKLLPVLIAALWLKRHMHRPTECLDKSFNT</sequence>
<accession>A0A101LZA5</accession>
<keyword evidence="2" id="KW-0496">Mitochondrion</keyword>
<proteinExistence type="predicted"/>
<geneLocation type="mitochondrion" evidence="2"/>
<evidence type="ECO:0000313" key="2">
    <source>
        <dbReference type="EMBL" id="KUM48102.1"/>
    </source>
</evidence>